<dbReference type="InterPro" id="IPR010243">
    <property type="entry name" value="RNA_pol_bsu_bac"/>
</dbReference>
<protein>
    <recommendedName>
        <fullName evidence="6 8">DNA-directed RNA polymerase subunit beta</fullName>
        <shortName evidence="6">RNAP subunit beta</shortName>
        <ecNumber evidence="6 8">2.7.7.6</ecNumber>
    </recommendedName>
    <alternativeName>
        <fullName evidence="6">RNA polymerase subunit beta</fullName>
    </alternativeName>
    <alternativeName>
        <fullName evidence="6">Transcriptase subunit beta</fullName>
    </alternativeName>
</protein>
<dbReference type="Gene3D" id="3.90.1800.10">
    <property type="entry name" value="RNA polymerase alpha subunit dimerisation domain"/>
    <property type="match status" value="1"/>
</dbReference>
<dbReference type="KEGG" id="hth:HTH_0858"/>
<organism evidence="14 15">
    <name type="scientific">Hydrogenobacter thermophilus (strain DSM 6534 / IAM 12695 / TK-6)</name>
    <dbReference type="NCBI Taxonomy" id="608538"/>
    <lineage>
        <taxon>Bacteria</taxon>
        <taxon>Pseudomonadati</taxon>
        <taxon>Aquificota</taxon>
        <taxon>Aquificia</taxon>
        <taxon>Aquificales</taxon>
        <taxon>Aquificaceae</taxon>
        <taxon>Hydrogenobacter</taxon>
    </lineage>
</organism>
<dbReference type="OrthoDB" id="9803954at2"/>
<dbReference type="InterPro" id="IPR015712">
    <property type="entry name" value="DNA-dir_RNA_pol_su2"/>
</dbReference>
<keyword evidence="1 6" id="KW-0240">DNA-directed RNA polymerase</keyword>
<comment type="subunit">
    <text evidence="6 8">The RNAP catalytic core consists of 2 alpha, 1 beta, 1 beta' and 1 omega subunit. When a sigma factor is associated with the core the holoenzyme is formed, which can initiate transcription.</text>
</comment>
<evidence type="ECO:0000256" key="5">
    <source>
        <dbReference type="ARBA" id="ARBA00048552"/>
    </source>
</evidence>
<evidence type="ECO:0000256" key="1">
    <source>
        <dbReference type="ARBA" id="ARBA00022478"/>
    </source>
</evidence>
<evidence type="ECO:0000256" key="8">
    <source>
        <dbReference type="RuleBase" id="RU363031"/>
    </source>
</evidence>
<dbReference type="EMBL" id="AP011112">
    <property type="protein sequence ID" value="BAI69318.1"/>
    <property type="molecule type" value="Genomic_DNA"/>
</dbReference>
<evidence type="ECO:0000256" key="7">
    <source>
        <dbReference type="RuleBase" id="RU000434"/>
    </source>
</evidence>
<dbReference type="RefSeq" id="WP_012963499.1">
    <property type="nucleotide sequence ID" value="NC_013799.1"/>
</dbReference>
<evidence type="ECO:0000259" key="9">
    <source>
        <dbReference type="Pfam" id="PF00562"/>
    </source>
</evidence>
<comment type="function">
    <text evidence="6 8">DNA-dependent RNA polymerase catalyzes the transcription of DNA into RNA using the four ribonucleoside triphosphates as substrates.</text>
</comment>
<dbReference type="HAMAP" id="MF_01321">
    <property type="entry name" value="RNApol_bact_RpoB"/>
    <property type="match status" value="1"/>
</dbReference>
<dbReference type="InterPro" id="IPR007121">
    <property type="entry name" value="RNA_pol_bsu_CS"/>
</dbReference>
<evidence type="ECO:0000259" key="11">
    <source>
        <dbReference type="Pfam" id="PF04563"/>
    </source>
</evidence>
<dbReference type="CDD" id="cd00653">
    <property type="entry name" value="RNA_pol_B_RPB2"/>
    <property type="match status" value="1"/>
</dbReference>
<dbReference type="STRING" id="608538.HTH_0858"/>
<dbReference type="InterPro" id="IPR007120">
    <property type="entry name" value="DNA-dir_RNAP_su2_dom"/>
</dbReference>
<reference evidence="14 15" key="1">
    <citation type="journal article" date="2010" name="J. Bacteriol.">
        <title>Complete genome sequence of the thermophilic, obligately chemolithoautotrophic hydrogen-oxidizing bacterium Hydrogenobacter thermophilus TK-6.</title>
        <authorList>
            <person name="Arai H."/>
            <person name="Kanbe H."/>
            <person name="Ishii M."/>
            <person name="Igarashi Y."/>
        </authorList>
    </citation>
    <scope>NUCLEOTIDE SEQUENCE [LARGE SCALE GENOMIC DNA]</scope>
    <source>
        <strain evidence="15">DSM 6534 / IAM 12695 / TK-6 [Tokyo]</strain>
    </source>
</reference>
<feature type="domain" description="RNA polymerase Rpb2" evidence="10">
    <location>
        <begin position="1378"/>
        <end position="1452"/>
    </location>
</feature>
<dbReference type="InterPro" id="IPR042107">
    <property type="entry name" value="DNA-dir_RNA_pol_bsu_ext_1_sf"/>
</dbReference>
<accession>D3DHL6</accession>
<dbReference type="NCBIfam" id="TIGR02013">
    <property type="entry name" value="rpoB"/>
    <property type="match status" value="1"/>
</dbReference>
<dbReference type="PROSITE" id="PS01166">
    <property type="entry name" value="RNA_POL_BETA"/>
    <property type="match status" value="1"/>
</dbReference>
<dbReference type="InterPro" id="IPR019462">
    <property type="entry name" value="DNA-dir_RNA_pol_bsu_external_1"/>
</dbReference>
<dbReference type="FunFam" id="3.90.1800.10:FF:000001">
    <property type="entry name" value="DNA-directed RNA polymerase subunit beta"/>
    <property type="match status" value="1"/>
</dbReference>
<dbReference type="Gene3D" id="3.90.1100.10">
    <property type="match status" value="2"/>
</dbReference>
<dbReference type="Pfam" id="PF10385">
    <property type="entry name" value="RNA_pol_Rpb2_45"/>
    <property type="match status" value="1"/>
</dbReference>
<evidence type="ECO:0000259" key="10">
    <source>
        <dbReference type="Pfam" id="PF04560"/>
    </source>
</evidence>
<keyword evidence="2 6" id="KW-0808">Transferase</keyword>
<dbReference type="NCBIfam" id="NF001616">
    <property type="entry name" value="PRK00405.1"/>
    <property type="match status" value="1"/>
</dbReference>
<dbReference type="GO" id="GO:0003677">
    <property type="term" value="F:DNA binding"/>
    <property type="evidence" value="ECO:0007669"/>
    <property type="project" value="UniProtKB-UniRule"/>
</dbReference>
<dbReference type="InterPro" id="IPR007645">
    <property type="entry name" value="RNA_pol_Rpb2_3"/>
</dbReference>
<evidence type="ECO:0000313" key="14">
    <source>
        <dbReference type="EMBL" id="BAI69318.1"/>
    </source>
</evidence>
<proteinExistence type="inferred from homology"/>
<dbReference type="InterPro" id="IPR037033">
    <property type="entry name" value="DNA-dir_RNAP_su2_hyb_sf"/>
</dbReference>
<dbReference type="Pfam" id="PF04565">
    <property type="entry name" value="RNA_pol_Rpb2_3"/>
    <property type="match status" value="1"/>
</dbReference>
<dbReference type="InterPro" id="IPR014724">
    <property type="entry name" value="RNA_pol_RPB2_OB-fold"/>
</dbReference>
<dbReference type="eggNOG" id="COG0085">
    <property type="taxonomic scope" value="Bacteria"/>
</dbReference>
<dbReference type="Gene3D" id="2.40.270.10">
    <property type="entry name" value="DNA-directed RNA polymerase, subunit 2, domain 6"/>
    <property type="match status" value="1"/>
</dbReference>
<dbReference type="PATRIC" id="fig|608538.5.peg.874"/>
<dbReference type="KEGG" id="hte:Hydth_0858"/>
<gene>
    <name evidence="6 14" type="primary">rpoB</name>
    <name evidence="14" type="ordered locus">HTH_0858</name>
</gene>
<dbReference type="InterPro" id="IPR007644">
    <property type="entry name" value="RNA_pol_bsu_protrusion"/>
</dbReference>
<comment type="catalytic activity">
    <reaction evidence="5 6 8">
        <text>RNA(n) + a ribonucleoside 5'-triphosphate = RNA(n+1) + diphosphate</text>
        <dbReference type="Rhea" id="RHEA:21248"/>
        <dbReference type="Rhea" id="RHEA-COMP:14527"/>
        <dbReference type="Rhea" id="RHEA-COMP:17342"/>
        <dbReference type="ChEBI" id="CHEBI:33019"/>
        <dbReference type="ChEBI" id="CHEBI:61557"/>
        <dbReference type="ChEBI" id="CHEBI:140395"/>
        <dbReference type="EC" id="2.7.7.6"/>
    </reaction>
</comment>
<dbReference type="Gene3D" id="2.40.50.100">
    <property type="match status" value="1"/>
</dbReference>
<feature type="domain" description="RNA polymerase Rpb2" evidence="12">
    <location>
        <begin position="596"/>
        <end position="664"/>
    </location>
</feature>
<feature type="domain" description="RNA polymerase beta subunit protrusion" evidence="11">
    <location>
        <begin position="113"/>
        <end position="577"/>
    </location>
</feature>
<dbReference type="InterPro" id="IPR007641">
    <property type="entry name" value="RNA_pol_Rpb2_7"/>
</dbReference>
<dbReference type="Gene3D" id="2.30.150.10">
    <property type="entry name" value="DNA-directed RNA polymerase, beta subunit, external 1 domain"/>
    <property type="match status" value="1"/>
</dbReference>
<evidence type="ECO:0000256" key="4">
    <source>
        <dbReference type="ARBA" id="ARBA00023163"/>
    </source>
</evidence>
<dbReference type="Proteomes" id="UP000002574">
    <property type="component" value="Chromosome"/>
</dbReference>
<dbReference type="GO" id="GO:0003899">
    <property type="term" value="F:DNA-directed RNA polymerase activity"/>
    <property type="evidence" value="ECO:0007669"/>
    <property type="project" value="UniProtKB-UniRule"/>
</dbReference>
<sequence length="1469" mass="167265">MRRNLSLPRKFFGRRSEILEPPHLLFLPKESFESFLQFKKSPHERESKGLEYIFKTSFPFKDPDEKITVEYLGYEVGEWECNRCGYKAYNDQSFLGGYGVKCPKCGTLLTYKEKYTVEECKTKGFTYAVPLRVLVRLKVKTKKGEKALEPKKVYFGEIPMMTETGSFVINGSERIVVSQLIRSPGVFFEEKEERQKDTTIVRIIYRASIIPDKGSRIEFELSSTTDILTARVDKKKISGSYIFRAFGLETAYDILKYFYPETRAFFSEGGRLFDKQTGEEYRVEDLSNNYLFAILRYKGKLEGKGKEEEFLEERYIEDAEDLKRLLKDERIRLDLLTAVPRDSAVKSPYGKIIIETLIAETSPRDPDKRSPIIIPARFTFRDIALVDIYKKLRAVEPMVMELEHLVSRARSHFSLYFEDITRYDLSRVGRVKINAKIHRPPKVLKPADVERLSVLPPLALAEKVSGYIEGELITEQMLKEVFKTKDQVRVRDYTEGAARFVLPVDLVNTVKYLIDLRFGREKKDDIAYLGNRRVRSIGELLENQARIGVARMEKFFRDRCTVANPEDPHLKPQDLLNPRYLTSALYEFLKGGLLSQYLDNTNPLSALTHKRRLSALGPGGLTRESAKFEIRDVHPSHYGRICPIETPEGQNIGLVTSLTVYAQINEFGFIITPYRKVIDGKVTDEIEYLAAYEEENYVIAQYTPTDEEGKINADRVLARYKNDIQIVKPQQVNYMDVSPRQVVSVSASLIPFLEHDDANRALMGSNMQRQAVPLVFTSSPLVGTGMEKKVAYDSAAVIVAKRGGIVEEVDSKRIIVRVNPEEIDPNDPTDIGIDIYELKKMQRTNQNTCINERPLVFKGQKVSKGDVLADGQSTQMGELALGKDVLVAFMPWRGYNFEDAIVISERLVKDDVFTSIHIEELEVEARETKIGYEEITRSVPGIPERMLAHLDEFGIVRIGTYVKPGDILVGKVTPKGEQQLTPEEKLLQAIFGEKSRDVKDTSLRCPPGVEGVVVDVQVFARKVGERRNYLTEHVERQEREALRNELEKRKKLLVEGRNRIIRDLVLGKKTDKDITVKKKTYKAGTVIDEKTFEVLLNYIVAKPENLFEDKDLCNRINEIRDRTKAQVELLERIYKEKEESIGKRSELPPGVVTLVKVYIAQKRKIKVGDKMAGRHGNKGVISVVLPVEDMPFLPDGTPVDIVLNPLGVPSRMNVGQILETHLGWALKELGKKLGELIEHMASRQEIVEFLKKVYSVGDTKDGENTKYIESFLNSLSDEDFIKVVESYAEKGIPVATSVFEGANEEHIKELLKMAGLPEDGRITLYDGRTGEPFDTKVTVGYMYMLKLIHMVDDKIHARSTGPYSLVTQQPLGGRAQFGGQRLGEMEVWALEAHGAAYTLQEMLTVKSDDIEGRTKVYEAIVKGKYTYTPGIPESFRVLVRELKALGLNVKCENGESKPCDQIEIEEEER</sequence>
<dbReference type="Pfam" id="PF04563">
    <property type="entry name" value="RNA_pol_Rpb2_1"/>
    <property type="match status" value="1"/>
</dbReference>
<dbReference type="Pfam" id="PF04560">
    <property type="entry name" value="RNA_pol_Rpb2_7"/>
    <property type="match status" value="1"/>
</dbReference>
<evidence type="ECO:0000256" key="6">
    <source>
        <dbReference type="HAMAP-Rule" id="MF_01321"/>
    </source>
</evidence>
<dbReference type="GO" id="GO:0006351">
    <property type="term" value="P:DNA-templated transcription"/>
    <property type="evidence" value="ECO:0007669"/>
    <property type="project" value="UniProtKB-UniRule"/>
</dbReference>
<dbReference type="EC" id="2.7.7.6" evidence="6 8"/>
<evidence type="ECO:0000313" key="15">
    <source>
        <dbReference type="Proteomes" id="UP000002574"/>
    </source>
</evidence>
<dbReference type="Gene3D" id="2.40.50.150">
    <property type="match status" value="1"/>
</dbReference>
<dbReference type="Pfam" id="PF00562">
    <property type="entry name" value="RNA_pol_Rpb2_6"/>
    <property type="match status" value="1"/>
</dbReference>
<evidence type="ECO:0000256" key="2">
    <source>
        <dbReference type="ARBA" id="ARBA00022679"/>
    </source>
</evidence>
<feature type="domain" description="DNA-directed RNA polymerase subunit 2 hybrid-binding" evidence="9">
    <location>
        <begin position="799"/>
        <end position="1376"/>
    </location>
</feature>
<comment type="similarity">
    <text evidence="6 7">Belongs to the RNA polymerase beta chain family.</text>
</comment>
<evidence type="ECO:0000259" key="12">
    <source>
        <dbReference type="Pfam" id="PF04565"/>
    </source>
</evidence>
<keyword evidence="3 6" id="KW-0548">Nucleotidyltransferase</keyword>
<evidence type="ECO:0000259" key="13">
    <source>
        <dbReference type="Pfam" id="PF10385"/>
    </source>
</evidence>
<evidence type="ECO:0000256" key="3">
    <source>
        <dbReference type="ARBA" id="ARBA00022695"/>
    </source>
</evidence>
<dbReference type="GO" id="GO:0032549">
    <property type="term" value="F:ribonucleoside binding"/>
    <property type="evidence" value="ECO:0007669"/>
    <property type="project" value="InterPro"/>
</dbReference>
<dbReference type="SUPFAM" id="SSF64484">
    <property type="entry name" value="beta and beta-prime subunits of DNA dependent RNA-polymerase"/>
    <property type="match status" value="1"/>
</dbReference>
<keyword evidence="4 6" id="KW-0804">Transcription</keyword>
<name>D3DHL6_HYDTT</name>
<dbReference type="GO" id="GO:0000428">
    <property type="term" value="C:DNA-directed RNA polymerase complex"/>
    <property type="evidence" value="ECO:0007669"/>
    <property type="project" value="UniProtKB-KW"/>
</dbReference>
<dbReference type="PANTHER" id="PTHR20856">
    <property type="entry name" value="DNA-DIRECTED RNA POLYMERASE I SUBUNIT 2"/>
    <property type="match status" value="1"/>
</dbReference>
<feature type="domain" description="DNA-directed RNA polymerase beta subunit external 1" evidence="13">
    <location>
        <begin position="674"/>
        <end position="738"/>
    </location>
</feature>
<keyword evidence="15" id="KW-1185">Reference proteome</keyword>